<sequence length="100" mass="11230">MKLAVSEGFQEDSVMYWLELITVNLEFGLRVINRSVKDEVYKPSSDGYEENSDRDGGERVQTASSDELSGATGEVEGNNKSAKKKATSRKWAWIRYACCL</sequence>
<organism evidence="2 3">
    <name type="scientific">Stylosanthes scabra</name>
    <dbReference type="NCBI Taxonomy" id="79078"/>
    <lineage>
        <taxon>Eukaryota</taxon>
        <taxon>Viridiplantae</taxon>
        <taxon>Streptophyta</taxon>
        <taxon>Embryophyta</taxon>
        <taxon>Tracheophyta</taxon>
        <taxon>Spermatophyta</taxon>
        <taxon>Magnoliopsida</taxon>
        <taxon>eudicotyledons</taxon>
        <taxon>Gunneridae</taxon>
        <taxon>Pentapetalae</taxon>
        <taxon>rosids</taxon>
        <taxon>fabids</taxon>
        <taxon>Fabales</taxon>
        <taxon>Fabaceae</taxon>
        <taxon>Papilionoideae</taxon>
        <taxon>50 kb inversion clade</taxon>
        <taxon>dalbergioids sensu lato</taxon>
        <taxon>Dalbergieae</taxon>
        <taxon>Pterocarpus clade</taxon>
        <taxon>Stylosanthes</taxon>
    </lineage>
</organism>
<proteinExistence type="predicted"/>
<keyword evidence="3" id="KW-1185">Reference proteome</keyword>
<gene>
    <name evidence="2" type="ORF">PIB30_064540</name>
</gene>
<comment type="caution">
    <text evidence="2">The sequence shown here is derived from an EMBL/GenBank/DDBJ whole genome shotgun (WGS) entry which is preliminary data.</text>
</comment>
<dbReference type="EMBL" id="JASCZI010151665">
    <property type="protein sequence ID" value="MED6173957.1"/>
    <property type="molecule type" value="Genomic_DNA"/>
</dbReference>
<evidence type="ECO:0000313" key="2">
    <source>
        <dbReference type="EMBL" id="MED6173957.1"/>
    </source>
</evidence>
<reference evidence="2 3" key="1">
    <citation type="journal article" date="2023" name="Plants (Basel)">
        <title>Bridging the Gap: Combining Genomics and Transcriptomics Approaches to Understand Stylosanthes scabra, an Orphan Legume from the Brazilian Caatinga.</title>
        <authorList>
            <person name="Ferreira-Neto J.R.C."/>
            <person name="da Silva M.D."/>
            <person name="Binneck E."/>
            <person name="de Melo N.F."/>
            <person name="da Silva R.H."/>
            <person name="de Melo A.L.T.M."/>
            <person name="Pandolfi V."/>
            <person name="Bustamante F.O."/>
            <person name="Brasileiro-Vidal A.C."/>
            <person name="Benko-Iseppon A.M."/>
        </authorList>
    </citation>
    <scope>NUCLEOTIDE SEQUENCE [LARGE SCALE GENOMIC DNA]</scope>
    <source>
        <tissue evidence="2">Leaves</tissue>
    </source>
</reference>
<accession>A0ABU6VKR1</accession>
<dbReference type="Proteomes" id="UP001341840">
    <property type="component" value="Unassembled WGS sequence"/>
</dbReference>
<evidence type="ECO:0000313" key="3">
    <source>
        <dbReference type="Proteomes" id="UP001341840"/>
    </source>
</evidence>
<feature type="region of interest" description="Disordered" evidence="1">
    <location>
        <begin position="42"/>
        <end position="82"/>
    </location>
</feature>
<evidence type="ECO:0000256" key="1">
    <source>
        <dbReference type="SAM" id="MobiDB-lite"/>
    </source>
</evidence>
<protein>
    <submittedName>
        <fullName evidence="2">Uncharacterized protein</fullName>
    </submittedName>
</protein>
<name>A0ABU6VKR1_9FABA</name>